<dbReference type="Gene3D" id="2.30.110.10">
    <property type="entry name" value="Electron Transport, Fmn-binding Protein, Chain A"/>
    <property type="match status" value="1"/>
</dbReference>
<proteinExistence type="predicted"/>
<name>A0A9X1SUE6_9ACTN</name>
<dbReference type="GO" id="GO:0042602">
    <property type="term" value="F:riboflavin reductase (NADPH) activity"/>
    <property type="evidence" value="ECO:0007669"/>
    <property type="project" value="TreeGrafter"/>
</dbReference>
<dbReference type="GO" id="GO:0010181">
    <property type="term" value="F:FMN binding"/>
    <property type="evidence" value="ECO:0007669"/>
    <property type="project" value="InterPro"/>
</dbReference>
<protein>
    <submittedName>
        <fullName evidence="3">Flavin reductase family protein</fullName>
    </submittedName>
</protein>
<dbReference type="InterPro" id="IPR012349">
    <property type="entry name" value="Split_barrel_FMN-bd"/>
</dbReference>
<gene>
    <name evidence="3" type="ORF">LR394_18080</name>
</gene>
<evidence type="ECO:0000313" key="4">
    <source>
        <dbReference type="Proteomes" id="UP001138997"/>
    </source>
</evidence>
<keyword evidence="4" id="KW-1185">Reference proteome</keyword>
<reference evidence="3" key="1">
    <citation type="submission" date="2021-11" db="EMBL/GenBank/DDBJ databases">
        <title>Streptomyces corallinus and Kineosporia corallina sp. nov., two new coral-derived marine actinobacteria.</title>
        <authorList>
            <person name="Buangrab K."/>
            <person name="Sutthacheep M."/>
            <person name="Yeemin T."/>
            <person name="Harunari E."/>
            <person name="Igarashi Y."/>
            <person name="Sripreechasak P."/>
            <person name="Kanchanasin P."/>
            <person name="Tanasupawat S."/>
            <person name="Phongsopitanun W."/>
        </authorList>
    </citation>
    <scope>NUCLEOTIDE SEQUENCE</scope>
    <source>
        <strain evidence="3">JCM 31032</strain>
    </source>
</reference>
<evidence type="ECO:0000313" key="3">
    <source>
        <dbReference type="EMBL" id="MCD5312819.1"/>
    </source>
</evidence>
<comment type="caution">
    <text evidence="3">The sequence shown here is derived from an EMBL/GenBank/DDBJ whole genome shotgun (WGS) entry which is preliminary data.</text>
</comment>
<organism evidence="3 4">
    <name type="scientific">Kineosporia babensis</name>
    <dbReference type="NCBI Taxonomy" id="499548"/>
    <lineage>
        <taxon>Bacteria</taxon>
        <taxon>Bacillati</taxon>
        <taxon>Actinomycetota</taxon>
        <taxon>Actinomycetes</taxon>
        <taxon>Kineosporiales</taxon>
        <taxon>Kineosporiaceae</taxon>
        <taxon>Kineosporia</taxon>
    </lineage>
</organism>
<dbReference type="PANTHER" id="PTHR30466:SF1">
    <property type="entry name" value="FMN REDUCTASE (NADH) RUTF"/>
    <property type="match status" value="1"/>
</dbReference>
<evidence type="ECO:0000256" key="1">
    <source>
        <dbReference type="ARBA" id="ARBA00023002"/>
    </source>
</evidence>
<keyword evidence="1" id="KW-0560">Oxidoreductase</keyword>
<dbReference type="Pfam" id="PF01613">
    <property type="entry name" value="Flavin_Reduct"/>
    <property type="match status" value="1"/>
</dbReference>
<dbReference type="SMART" id="SM00903">
    <property type="entry name" value="Flavin_Reduct"/>
    <property type="match status" value="1"/>
</dbReference>
<dbReference type="InterPro" id="IPR002563">
    <property type="entry name" value="Flavin_Rdtase-like_dom"/>
</dbReference>
<dbReference type="GO" id="GO:0006208">
    <property type="term" value="P:pyrimidine nucleobase catabolic process"/>
    <property type="evidence" value="ECO:0007669"/>
    <property type="project" value="TreeGrafter"/>
</dbReference>
<dbReference type="PANTHER" id="PTHR30466">
    <property type="entry name" value="FLAVIN REDUCTASE"/>
    <property type="match status" value="1"/>
</dbReference>
<dbReference type="Proteomes" id="UP001138997">
    <property type="component" value="Unassembled WGS sequence"/>
</dbReference>
<dbReference type="AlphaFoldDB" id="A0A9X1SUE6"/>
<accession>A0A9X1SUE6</accession>
<evidence type="ECO:0000259" key="2">
    <source>
        <dbReference type="SMART" id="SM00903"/>
    </source>
</evidence>
<dbReference type="SUPFAM" id="SSF50475">
    <property type="entry name" value="FMN-binding split barrel"/>
    <property type="match status" value="1"/>
</dbReference>
<dbReference type="InterPro" id="IPR050268">
    <property type="entry name" value="NADH-dep_flavin_reductase"/>
</dbReference>
<sequence length="175" mass="18166">MTSASPLSSLNERFRAGFRRHAAGVSLVTCASADGPVGLTASSVASVSASPPMLSFSVARTSSAGAVLVASDRLSVSILGEDDAPVADAFARRGAERFSAAQGWVDGEDGLPTLSSAPVVMWGRPERVIPAGESWLVLVEVTRVEFGPDCGPLVYWNRDYHWLEGTGGLESAASA</sequence>
<dbReference type="EMBL" id="JAJOMB010000009">
    <property type="protein sequence ID" value="MCD5312819.1"/>
    <property type="molecule type" value="Genomic_DNA"/>
</dbReference>
<feature type="domain" description="Flavin reductase like" evidence="2">
    <location>
        <begin position="18"/>
        <end position="162"/>
    </location>
</feature>
<dbReference type="RefSeq" id="WP_231443431.1">
    <property type="nucleotide sequence ID" value="NZ_JAJOMB010000009.1"/>
</dbReference>